<feature type="compositionally biased region" description="Polar residues" evidence="1">
    <location>
        <begin position="160"/>
        <end position="171"/>
    </location>
</feature>
<protein>
    <submittedName>
        <fullName evidence="2">Uncharacterized protein</fullName>
    </submittedName>
</protein>
<sequence length="566" mass="65084">MNFLSASLTDRITKQVRNQLPQILPEEVFNFAPPVIEKMIQESLNQVNMAKASSQPQSTYEAATTLTEFKLKKILIDKMNSSELYLTALEHQEFYDGLIKSYNIDKNFFSSYDVYSLKRSRDDEDKDEGPFAGSDRGLKKRKTSKDVAPTTSPKTKDSSFRSSKGTKSQLKSFEKSVHAEEPEFEVGDTKTSQGQEGNQGNDNDEPRTDSASRRALFAKPSHPQDPTDPVWNEDKTHHKGPTQNWLMTLAASTFTGKSLKEFDELMSTPIDFSFYILNGLKNKNLTQEILLGPAFRLLKVTRSNYAELEYDFEECYKTFSEKLDWENPKGSDYLFDLSKPLPLIMRGNHQSVPIEFLINNDLKYLQGGVSTMTYTTSTTKTKADQYDLPGIEDMVPNIWSLVKIAYDKYALRGISHWIDQHKTFYAYARGIQSRGDVYSTKRILAVIHVSVMRQHGYVYLEEIVARRADNALYKFKEGDFPRLWINDIEDMLLLVVHNRLINLSGDDVADFTIALRMFTRSMVIQKRVEDLQLRVKSYQKQINITKPDTTRPDLRKTHPYTPYKNP</sequence>
<evidence type="ECO:0000256" key="1">
    <source>
        <dbReference type="SAM" id="MobiDB-lite"/>
    </source>
</evidence>
<dbReference type="EMBL" id="BKCJ010231163">
    <property type="protein sequence ID" value="GEZ00587.1"/>
    <property type="molecule type" value="Genomic_DNA"/>
</dbReference>
<comment type="caution">
    <text evidence="2">The sequence shown here is derived from an EMBL/GenBank/DDBJ whole genome shotgun (WGS) entry which is preliminary data.</text>
</comment>
<reference evidence="2" key="1">
    <citation type="journal article" date="2019" name="Sci. Rep.">
        <title>Draft genome of Tanacetum cinerariifolium, the natural source of mosquito coil.</title>
        <authorList>
            <person name="Yamashiro T."/>
            <person name="Shiraishi A."/>
            <person name="Satake H."/>
            <person name="Nakayama K."/>
        </authorList>
    </citation>
    <scope>NUCLEOTIDE SEQUENCE</scope>
</reference>
<feature type="region of interest" description="Disordered" evidence="1">
    <location>
        <begin position="119"/>
        <end position="239"/>
    </location>
</feature>
<evidence type="ECO:0000313" key="2">
    <source>
        <dbReference type="EMBL" id="GEZ00587.1"/>
    </source>
</evidence>
<feature type="compositionally biased region" description="Polar residues" evidence="1">
    <location>
        <begin position="189"/>
        <end position="201"/>
    </location>
</feature>
<dbReference type="AlphaFoldDB" id="A0A699I2U2"/>
<accession>A0A699I2U2</accession>
<feature type="region of interest" description="Disordered" evidence="1">
    <location>
        <begin position="546"/>
        <end position="566"/>
    </location>
</feature>
<gene>
    <name evidence="2" type="ORF">Tci_472560</name>
</gene>
<organism evidence="2">
    <name type="scientific">Tanacetum cinerariifolium</name>
    <name type="common">Dalmatian daisy</name>
    <name type="synonym">Chrysanthemum cinerariifolium</name>
    <dbReference type="NCBI Taxonomy" id="118510"/>
    <lineage>
        <taxon>Eukaryota</taxon>
        <taxon>Viridiplantae</taxon>
        <taxon>Streptophyta</taxon>
        <taxon>Embryophyta</taxon>
        <taxon>Tracheophyta</taxon>
        <taxon>Spermatophyta</taxon>
        <taxon>Magnoliopsida</taxon>
        <taxon>eudicotyledons</taxon>
        <taxon>Gunneridae</taxon>
        <taxon>Pentapetalae</taxon>
        <taxon>asterids</taxon>
        <taxon>campanulids</taxon>
        <taxon>Asterales</taxon>
        <taxon>Asteraceae</taxon>
        <taxon>Asteroideae</taxon>
        <taxon>Anthemideae</taxon>
        <taxon>Anthemidinae</taxon>
        <taxon>Tanacetum</taxon>
    </lineage>
</organism>
<name>A0A699I2U2_TANCI</name>
<feature type="compositionally biased region" description="Basic and acidic residues" evidence="1">
    <location>
        <begin position="172"/>
        <end position="181"/>
    </location>
</feature>
<proteinExistence type="predicted"/>